<sequence>MQLRRYMRCLQPMPSCYRWQISNLYRFILQKFWQKNE</sequence>
<dbReference type="KEGG" id="pgri:PgNI_10896"/>
<dbReference type="AlphaFoldDB" id="A0A6P8B009"/>
<organism evidence="1 2">
    <name type="scientific">Pyricularia grisea</name>
    <name type="common">Crabgrass-specific blast fungus</name>
    <name type="synonym">Magnaporthe grisea</name>
    <dbReference type="NCBI Taxonomy" id="148305"/>
    <lineage>
        <taxon>Eukaryota</taxon>
        <taxon>Fungi</taxon>
        <taxon>Dikarya</taxon>
        <taxon>Ascomycota</taxon>
        <taxon>Pezizomycotina</taxon>
        <taxon>Sordariomycetes</taxon>
        <taxon>Sordariomycetidae</taxon>
        <taxon>Magnaporthales</taxon>
        <taxon>Pyriculariaceae</taxon>
        <taxon>Pyricularia</taxon>
    </lineage>
</organism>
<reference evidence="1 2" key="1">
    <citation type="journal article" date="2019" name="Mol. Biol. Evol.">
        <title>Blast fungal genomes show frequent chromosomal changes, gene gains and losses, and effector gene turnover.</title>
        <authorList>
            <person name="Gomez Luciano L.B."/>
            <person name="Jason Tsai I."/>
            <person name="Chuma I."/>
            <person name="Tosa Y."/>
            <person name="Chen Y.H."/>
            <person name="Li J.Y."/>
            <person name="Li M.Y."/>
            <person name="Jade Lu M.Y."/>
            <person name="Nakayashiki H."/>
            <person name="Li W.H."/>
        </authorList>
    </citation>
    <scope>NUCLEOTIDE SEQUENCE [LARGE SCALE GENOMIC DNA]</scope>
    <source>
        <strain evidence="1 2">NI907</strain>
    </source>
</reference>
<keyword evidence="1" id="KW-1185">Reference proteome</keyword>
<dbReference type="Proteomes" id="UP000515153">
    <property type="component" value="Chromosome VII"/>
</dbReference>
<gene>
    <name evidence="2" type="ORF">PgNI_10896</name>
</gene>
<accession>A0A6P8B009</accession>
<proteinExistence type="predicted"/>
<dbReference type="GeneID" id="41965775"/>
<name>A0A6P8B009_PYRGI</name>
<evidence type="ECO:0000313" key="1">
    <source>
        <dbReference type="Proteomes" id="UP000515153"/>
    </source>
</evidence>
<reference evidence="2" key="3">
    <citation type="submission" date="2025-08" db="UniProtKB">
        <authorList>
            <consortium name="RefSeq"/>
        </authorList>
    </citation>
    <scope>IDENTIFICATION</scope>
    <source>
        <strain evidence="2">NI907</strain>
    </source>
</reference>
<reference evidence="2" key="2">
    <citation type="submission" date="2019-10" db="EMBL/GenBank/DDBJ databases">
        <authorList>
            <consortium name="NCBI Genome Project"/>
        </authorList>
    </citation>
    <scope>NUCLEOTIDE SEQUENCE</scope>
    <source>
        <strain evidence="2">NI907</strain>
    </source>
</reference>
<dbReference type="RefSeq" id="XP_030980477.1">
    <property type="nucleotide sequence ID" value="XM_031130870.1"/>
</dbReference>
<protein>
    <submittedName>
        <fullName evidence="2">Uncharacterized protein</fullName>
    </submittedName>
</protein>
<evidence type="ECO:0000313" key="2">
    <source>
        <dbReference type="RefSeq" id="XP_030980477.1"/>
    </source>
</evidence>